<name>A0A4U5TTI1_9FLAO</name>
<dbReference type="EMBL" id="SWMU01000001">
    <property type="protein sequence ID" value="TKS57689.1"/>
    <property type="molecule type" value="Genomic_DNA"/>
</dbReference>
<dbReference type="OrthoDB" id="824226at2"/>
<feature type="transmembrane region" description="Helical" evidence="6">
    <location>
        <begin position="404"/>
        <end position="424"/>
    </location>
</feature>
<evidence type="ECO:0000256" key="1">
    <source>
        <dbReference type="ARBA" id="ARBA00004651"/>
    </source>
</evidence>
<evidence type="ECO:0000256" key="6">
    <source>
        <dbReference type="SAM" id="Phobius"/>
    </source>
</evidence>
<feature type="transmembrane region" description="Helical" evidence="6">
    <location>
        <begin position="132"/>
        <end position="153"/>
    </location>
</feature>
<dbReference type="InterPro" id="IPR002797">
    <property type="entry name" value="Polysacc_synth"/>
</dbReference>
<feature type="transmembrane region" description="Helical" evidence="6">
    <location>
        <begin position="268"/>
        <end position="292"/>
    </location>
</feature>
<evidence type="ECO:0000256" key="2">
    <source>
        <dbReference type="ARBA" id="ARBA00022475"/>
    </source>
</evidence>
<proteinExistence type="predicted"/>
<evidence type="ECO:0000256" key="5">
    <source>
        <dbReference type="ARBA" id="ARBA00023136"/>
    </source>
</evidence>
<keyword evidence="3 6" id="KW-0812">Transmembrane</keyword>
<feature type="transmembrane region" description="Helical" evidence="6">
    <location>
        <begin position="21"/>
        <end position="42"/>
    </location>
</feature>
<protein>
    <submittedName>
        <fullName evidence="7">Flippase</fullName>
    </submittedName>
</protein>
<feature type="transmembrane region" description="Helical" evidence="6">
    <location>
        <begin position="91"/>
        <end position="112"/>
    </location>
</feature>
<dbReference type="Proteomes" id="UP000306552">
    <property type="component" value="Unassembled WGS sequence"/>
</dbReference>
<comment type="caution">
    <text evidence="7">The sequence shown here is derived from an EMBL/GenBank/DDBJ whole genome shotgun (WGS) entry which is preliminary data.</text>
</comment>
<keyword evidence="2" id="KW-1003">Cell membrane</keyword>
<feature type="transmembrane region" description="Helical" evidence="6">
    <location>
        <begin position="165"/>
        <end position="185"/>
    </location>
</feature>
<accession>A0A4U5TTI1</accession>
<evidence type="ECO:0000256" key="4">
    <source>
        <dbReference type="ARBA" id="ARBA00022989"/>
    </source>
</evidence>
<dbReference type="GO" id="GO:0005886">
    <property type="term" value="C:plasma membrane"/>
    <property type="evidence" value="ECO:0007669"/>
    <property type="project" value="UniProtKB-SubCell"/>
</dbReference>
<feature type="transmembrane region" description="Helical" evidence="6">
    <location>
        <begin position="313"/>
        <end position="333"/>
    </location>
</feature>
<reference evidence="7 8" key="1">
    <citation type="submission" date="2019-04" db="EMBL/GenBank/DDBJ databases">
        <title>Psychroflexus halotolerans sp. nov., isolated from a marine solar saltern.</title>
        <authorList>
            <person name="Feng X."/>
        </authorList>
    </citation>
    <scope>NUCLEOTIDE SEQUENCE [LARGE SCALE GENOMIC DNA]</scope>
    <source>
        <strain evidence="7 8">WDS2C27</strain>
    </source>
</reference>
<feature type="transmembrane region" description="Helical" evidence="6">
    <location>
        <begin position="345"/>
        <end position="367"/>
    </location>
</feature>
<dbReference type="PANTHER" id="PTHR30250">
    <property type="entry name" value="PST FAMILY PREDICTED COLANIC ACID TRANSPORTER"/>
    <property type="match status" value="1"/>
</dbReference>
<evidence type="ECO:0000256" key="3">
    <source>
        <dbReference type="ARBA" id="ARBA00022692"/>
    </source>
</evidence>
<comment type="subcellular location">
    <subcellularLocation>
        <location evidence="1">Cell membrane</location>
        <topology evidence="1">Multi-pass membrane protein</topology>
    </subcellularLocation>
</comment>
<dbReference type="CDD" id="cd13128">
    <property type="entry name" value="MATE_Wzx_like"/>
    <property type="match status" value="1"/>
</dbReference>
<keyword evidence="5 6" id="KW-0472">Membrane</keyword>
<evidence type="ECO:0000313" key="7">
    <source>
        <dbReference type="EMBL" id="TKS57689.1"/>
    </source>
</evidence>
<gene>
    <name evidence="7" type="ORF">FCN74_01215</name>
</gene>
<feature type="transmembrane region" description="Helical" evidence="6">
    <location>
        <begin position="48"/>
        <end position="70"/>
    </location>
</feature>
<evidence type="ECO:0000313" key="8">
    <source>
        <dbReference type="Proteomes" id="UP000306552"/>
    </source>
</evidence>
<organism evidence="7 8">
    <name type="scientific">Mesohalobacter halotolerans</name>
    <dbReference type="NCBI Taxonomy" id="1883405"/>
    <lineage>
        <taxon>Bacteria</taxon>
        <taxon>Pseudomonadati</taxon>
        <taxon>Bacteroidota</taxon>
        <taxon>Flavobacteriia</taxon>
        <taxon>Flavobacteriales</taxon>
        <taxon>Flavobacteriaceae</taxon>
        <taxon>Mesohalobacter</taxon>
    </lineage>
</organism>
<dbReference type="Pfam" id="PF01943">
    <property type="entry name" value="Polysacc_synt"/>
    <property type="match status" value="1"/>
</dbReference>
<dbReference type="InterPro" id="IPR050833">
    <property type="entry name" value="Poly_Biosynth_Transport"/>
</dbReference>
<dbReference type="PANTHER" id="PTHR30250:SF11">
    <property type="entry name" value="O-ANTIGEN TRANSPORTER-RELATED"/>
    <property type="match status" value="1"/>
</dbReference>
<dbReference type="AlphaFoldDB" id="A0A4U5TTI1"/>
<feature type="transmembrane region" description="Helical" evidence="6">
    <location>
        <begin position="233"/>
        <end position="256"/>
    </location>
</feature>
<feature type="transmembrane region" description="Helical" evidence="6">
    <location>
        <begin position="191"/>
        <end position="212"/>
    </location>
</feature>
<keyword evidence="4 6" id="KW-1133">Transmembrane helix</keyword>
<keyword evidence="8" id="KW-1185">Reference proteome</keyword>
<sequence>MLGKVKSTIGDKDFSEILSKSFYFILFRIGGTIFGYVFSVFITQTYGANTYGIVALCFSFFIFIGVFGRLGIDTNIVKVFSKSEYRSDAGLFYKAVSKSFLVSLVICFIVYVFGEEIVVDLLVEPKPEILPYLPWVLFSVPLWSIVLISASFFRARSQNNIFAFFNNPGRFLFSLLFLLILYFFLDKDPIITVQSHFFGILVLALVSLILVYRDFNGIKFNHESHYWMFLKDAFPMMLASSAIIILSSTDTFLMGVFETNENVGIYNIALKISTLSIFFLQSISSILAPKIAKAYAEDDIKNFNKIVKFSTKINFYLSSSLIVVIIIFRKFLLNLFGEQFVEGEVILIILCAGQIINAFTGPVGVVMQMIGQQKVFRNIVIVALILNIILTITLIPLYGGIGAAISTSISMFVWNISSSVYLRVRKGIKSHFTL</sequence>
<feature type="transmembrane region" description="Helical" evidence="6">
    <location>
        <begin position="379"/>
        <end position="398"/>
    </location>
</feature>